<keyword evidence="1" id="KW-1133">Transmembrane helix</keyword>
<sequence>MNVHANNQSRTQPSSLQIYVKNLILGLGNIVLYLVPVFLLAIPVSHWLPSHYLLLFVTLFVGEAIGALLLIFVEGRRIRGVALRNP</sequence>
<gene>
    <name evidence="2" type="ORF">GL267_04845</name>
</gene>
<accession>A0A845U461</accession>
<organism evidence="2">
    <name type="scientific">Acidithiobacillus ferrianus</name>
    <dbReference type="NCBI Taxonomy" id="2678518"/>
    <lineage>
        <taxon>Bacteria</taxon>
        <taxon>Pseudomonadati</taxon>
        <taxon>Pseudomonadota</taxon>
        <taxon>Acidithiobacillia</taxon>
        <taxon>Acidithiobacillales</taxon>
        <taxon>Acidithiobacillaceae</taxon>
        <taxon>Acidithiobacillus</taxon>
    </lineage>
</organism>
<evidence type="ECO:0000313" key="2">
    <source>
        <dbReference type="EMBL" id="NDU41996.1"/>
    </source>
</evidence>
<dbReference type="EMBL" id="WNJL01000022">
    <property type="protein sequence ID" value="NDU41996.1"/>
    <property type="molecule type" value="Genomic_DNA"/>
</dbReference>
<comment type="caution">
    <text evidence="2">The sequence shown here is derived from an EMBL/GenBank/DDBJ whole genome shotgun (WGS) entry which is preliminary data.</text>
</comment>
<feature type="transmembrane region" description="Helical" evidence="1">
    <location>
        <begin position="52"/>
        <end position="73"/>
    </location>
</feature>
<reference evidence="2" key="1">
    <citation type="submission" date="2019-11" db="EMBL/GenBank/DDBJ databases">
        <title>Acidithiobacillus ferrianus sp. nov.: a facultatively anaerobic and extremely acidophilic chemolithoautotroph.</title>
        <authorList>
            <person name="Norris P.R."/>
            <person name="Falagan C."/>
            <person name="Moya-Beltran A."/>
            <person name="Castro M."/>
            <person name="Quatrini R."/>
            <person name="Johnson D.B."/>
        </authorList>
    </citation>
    <scope>NUCLEOTIDE SEQUENCE [LARGE SCALE GENOMIC DNA]</scope>
    <source>
        <strain evidence="2">MG</strain>
    </source>
</reference>
<proteinExistence type="predicted"/>
<keyword evidence="1" id="KW-0472">Membrane</keyword>
<feature type="transmembrane region" description="Helical" evidence="1">
    <location>
        <begin position="23"/>
        <end position="46"/>
    </location>
</feature>
<keyword evidence="1" id="KW-0812">Transmembrane</keyword>
<evidence type="ECO:0000256" key="1">
    <source>
        <dbReference type="SAM" id="Phobius"/>
    </source>
</evidence>
<protein>
    <submittedName>
        <fullName evidence="2">Uncharacterized protein</fullName>
    </submittedName>
</protein>
<dbReference type="AlphaFoldDB" id="A0A845U461"/>
<name>A0A845U461_9PROT</name>
<dbReference type="RefSeq" id="WP_163097070.1">
    <property type="nucleotide sequence ID" value="NZ_CP127523.1"/>
</dbReference>